<sequence>MNELNSAHLSSITFINSNGVIITTEIKEANKQIQGNIINDNEGNYAFCDKDLDHIKNLVLTLKPFHQEYEDNILFRIKKKEDRYRCEWVLLLKTVREDLIKQKNGSFIDINRKNDPGQLREEPGNIREESGHVCEEPEHVCEEPEHVCEEPEHVCEEPEHVCEEPEHVCEPKWVHQKEDQVEEKTFDCTDIKDIMVKYVYCITYFDDYIIRLRNKIGIEYNSDNDNFLSDLIKINNDLTRKKNRKCDEFVREDGHIEGDGKLIHHRDGNRRDAKVGLLNGAFGLTGSSIDGGNILSNENLSGNILSSDDKLQSCDHCDGVSNADMTPTISDNEGLELRQEICAKNGSAKNNAEKYNLRKVVNGNSDANSNVSTCISARANVFPSVNADRNADSNVDMNAELNVHSNAVSNAHWNAHSNVDSNTYASAYVSAETNVDVNANYDYNNEYTSLESPKMEDTPKGRDLQAAIKNCDEEEDDDEEEEERHLSFFKKHFYNKFGFEKSRKLKKKNKNTKSRTFAVQKENYNYSFEKVKDKIRELEEPISAVQGEGSLPADINIHDRGDPLERGDNHQRGDGPEKKQIDNSKSRNSHSNSDESGGGKDESGAPVMEREVSGDSAVTNVQSGAEESANILKKSNKGNNILVNVDNLRRELANFLKENEINEKKEEEAVTNRNSKERHHHVRHCNNNSVLHENVHMLNEISTDALLNIFSKQNCSAVKYDFLPQENSHTGIPSSDSFQRFVEDSAEMHKKWAHRSDSKNGISRNDNSRCDSRRNDSGRDANSVHSGGGRNVNRSGHGSTAHHEKNRAREGAEPNADLEDETNIELIKLILQQQMRNNYSLGGGERSIECRSDMLSKYVPLNVHKKDCCDKRYKEEESRENLYMGDNLGSDRRRKDKSFHSHHYHHHRDKSLEKGNGRLPNIAVSEEEKIKEICMNENDHVSNKISSRRITSKVINGKAINSSSCNATVSRNGDGDINKSKYDFRSRKRRDYNNDLSDYVHNNMVKEKREPSETKDEKRLADNSPYESIATDVIKFMLQFNEKCRIVKTKTDMNDNTNNTAISNDSYEGNYASDGCASNDYNDMLNRAILNNAIADFFKNIPRREMSHILANKGDIFSKTVNTPRNGKDDSRAQIKCGNEPSCCNMAMKELQWHCRSACNNTNSNNHINNSFSKSNSLRNDDDGSHFFSHLNMAYISLNKLCKQAFDHHLQSSSPRNDTELRSPHCNNIENIINLIKEAMRGNYDDVGSIHSGLLHSESSSSNKIKVKQDIMRRHIAPPSAATIVGGTNHEDNIDYDFKNEMLVDKAKSIMVEGGKRKSDYPSGSGDNENNIRDVNENIVSNNMINSARSNKQASNGSSNNSGLKGIHTKPREEINAKNCSNAYYSNNDTNDGSGNSETDNFNHASDVHNNSGQAFNLSEENMDLLYNYYLQACKNCMAHTKKGLHNEKSDAIVGGIEPEGYINCANCFHHAGHAKSSNMTLGHRKSNNLLSDKGSTKYDTSIHNSKAPTSKKHDPKENANYTNGGGNISAINNIDGNNIIDGNNVIDGNDEISLSFSHNYNNTKSVTDQVNSFFHNCLCNMKSMNDMALYDNLASVENENDAGKDISGSCDNRSSDRANKCDRVGSSSSHDNRGTGCVNRGNSCVDRGNSCVNRGSSRVNNSTYDQILYHIQNSLKIGSNAKGWDELLNEILKSNEEQHQRYHKGNVKGNELIELSALQNVQSNNLLKAIRWNDVFDSHTVAATCGSGGVKGLNRLNSIDLLNSLHRMNNVNCTRDSDKVEAFQKFDSDFSAVMKRYENNEIPRNYQRSIMKIVEEFSSKRNSDFHSYEVGGTGENSSGEYTEEDILKAILINMIKELSTSKGESSFPRGACTSKSARGRSGCIGNRHRGHSRHNKGHIRDGSHGIREETNRHSIHGIREETNRHSIHGIREETNRHSIHGIREENNPHRDHDRHNDHNGHNGHNEHNGHNGHNKYSRRNSHSSCSRQASSDNNGSNNECSSVFTSNCDGRKKNSSSQKKKKNTNQNNTTSANATYSYFPNSMNSNISFQTNVDAVNNIYNNLVIKNNISNSNNYYSNYCQNNFININNCGGNNYFYNNSRASKSESNALEEGQLMPDDINIRSSVPCTSNNNIDFNAPSNIIRRLQKQNISAFHMSEFQHPHSDALSVYENNSCDHSKPRDGCSIGGSALDANANDPSANDLSANDLSANDPSANDPSANDPSANYDSFSHVNANEVNSDRRRSDQFRSDMLHDYKMNMNEANADDTNMDETNIEDPNLFNANLYEENIFDANIGSTNIGDVNLDMDNLYSGNVYSGNLCGGDIYTEELYGDNLCSEDTYSGNIYSGDIYTSNNFNQTDNSDHTNNDEANDAEANYDEANYDDANYDDANYDEANYDEANYDEANYDEANYDEANCDDANYDEANYDQANYDQANYDQANCDEANYDEANYDEANCDKANCDKANCDKANCDEVNYDEVNYDEVNYDEVNYDDNNNNTTNDMQEDEETLLVQGDTILMHKEGEDEEAQKNETHSNLNEEHAKFDQFKIVQMENWENNLKGGNIYDHDDFSQMEEMGIWKNESVKDEQGNAVADTIHPSFDYSIRNVDYSEDNAHYPRENGDNYGGNGDYYSRNGDYYSANGDHYSGNGDRWNDNLDESGTKVEYQPDDHFHAPRSGEDEANPSNGLPKMMKKMECFDEFQMMNKEKYAFIFNSNVEDYYVSVSDASSYAHSGGVLDDGSDEKHNVPNGLDAELKEEKYITLRDTLLEKKRIHIFHDPIVRNLHQADETNGSLSMDIKNLTQSDLKELLFQKMWYRIAMKREEQEEKEEKKEEEKEQVEVEKKGEEEVEAEEPPQRQPMQHEERQSESRNTPATKEKDKNPMVQDLYYDDMNTNGNRNRNANTSANGSTNGCAHPEVTSRSNVYNSFSSYISLNINFFCLFDDMYDNFFKEDFEDREKMLKILNLNRNLCYNQLLMFYKKKIFFECKNEKDSNLSLDCLPAYDGSTRSLEQAKGSITNSGSKSNCNSGSNLLHGRSSEVMPYSSDQKNNTMPVDKSTSFDVPNSKDNLVPNELYNGIAHKGDVDTLIKSSMEDKEIIQNSAGQYGVSKEEYADCPLIRLKEEMFCFKKVINQLRDFQSIINNKIDQKDKNYMGEVKFEDDNLDLGGTTLLGKMEELDIDEKKRRRGSIPFDAVTINEKDYQGVVKDELKFAHGMVQKGQRMEEYYTTAAIPSEKNLVPKKVCDQTEEQNIKNDIPFKVDEECKSALKNKIIKSKEEKVKCDTKEKLEEGKRNVDAYDGYVSENSFDSDHAHELVKCVLQSGVENSYSADISSYHHCSGDYDDGSFHMETHTARGNAPIEFEINVDSSMEENDVMFKFIYHKINCIRNNMWTQSIDELQNEEMQETLRKCRKRGGRRRGTACDSDDRYTDYKVMKDEKEHCGQETILPMSKEANTHLTEINRSNANDIYYFNIYTNLWENIDLNVSHKLLESLQVKKKRINKYYNNNSYQDTKFITFTEWNLYNLIISKIYRSFDVKKFEKYQLKVYNMKKFHYELKKRGTYNFGIKIIGDSNGRTRDDVGGPCRGSRGAKGKGHKIDEEDNNKNSRKWKNSDDYSDLNYDDDDYDDDNNNNSNNDDDYYMEDGDDEYQFEGHEDYLEEDVEEEEEELMDDEEGPKEQDHNEFEAEEDDTNDFVFINAGAVNSRDTKDTKTGDNVTQQDGEKNVPMIAKNFRRSKGNSQNSRSRTFCKSKRQNGNRLCISNKDYQMYNNSADQKVPNEMSEDKITIVTSEEMVWNEKMKNAFSTGEEKQPLEEGEDTNKRNTGMSLRRKKRNSVLSGDSTENSSIKANKRKNKKLKVSAKVDIYAEKVINPGAMHVRSGRLRNAAASKGSSNGHSRNRKVQVFKKRVSRRRNFNPLVDKKSNVYHLIQLPDYASHKELIKSKNDCLPTYILQYEQLKKNECIFFNLQSHYNNFINNVYHFAVSYEQSLRHNEYLNNTLNNLKARLYIKRLCLKKNVTLRDNLFDVCNTYFNDMYTYDSVSSTYVLYKTKQLRMNKKEKTIDNQDYYSMYVNDYLENELLNKRKRSKKKCEANVLYDGDATGVKKLPLLCHQEEGYEGRVGYSEASGYPQGSGYEVGSRYDVRSAYIGINDCAERDDSEEAASYQEVFAYKAANQYELVNHYGSSFQNGNEMDDQGEMARNDHIEGGRTSHEDSMYVARNTYHMQSVQVHDKNSGDGRDGNQGNVDYMGEDYINRENFINSLNRVQRMSNGSRGHIHGAAELARGDLELCSQLKYVNYFLDNVQDDHHCNNGRCKSVMSFSERAIEQDLGDMNHEPEQENQHEHDWQREDQRDYQREYQRDYQREYQRDYQREYQHDYEEDYQHDQDEHLGGTNTFKPNQNRAFPLEELSTYSNHFDDENDKPHFNKTNGHFFNYYEQNDHNNDDHSDNNNDNNNDDNKDNDDDSDNKGNFFQEPENGKNKNYSANNKEFYFNGSVNHDDIIQYIDIQ</sequence>
<feature type="compositionally biased region" description="Low complexity" evidence="1">
    <location>
        <begin position="2893"/>
        <end position="2912"/>
    </location>
</feature>
<feature type="compositionally biased region" description="Basic and acidic residues" evidence="1">
    <location>
        <begin position="1614"/>
        <end position="1624"/>
    </location>
</feature>
<feature type="compositionally biased region" description="Basic residues" evidence="1">
    <location>
        <begin position="1971"/>
        <end position="1982"/>
    </location>
</feature>
<protein>
    <submittedName>
        <fullName evidence="2">Uncharacterized protein</fullName>
    </submittedName>
</protein>
<feature type="compositionally biased region" description="Basic residues" evidence="1">
    <location>
        <begin position="892"/>
        <end position="909"/>
    </location>
</feature>
<feature type="region of interest" description="Disordered" evidence="1">
    <location>
        <begin position="1349"/>
        <end position="1372"/>
    </location>
</feature>
<feature type="region of interest" description="Disordered" evidence="1">
    <location>
        <begin position="1003"/>
        <end position="1023"/>
    </location>
</feature>
<feature type="compositionally biased region" description="Low complexity" evidence="1">
    <location>
        <begin position="1386"/>
        <end position="1397"/>
    </location>
</feature>
<feature type="compositionally biased region" description="Basic and acidic residues" evidence="1">
    <location>
        <begin position="766"/>
        <end position="779"/>
    </location>
</feature>
<dbReference type="Gene3D" id="2.160.20.80">
    <property type="entry name" value="E3 ubiquitin-protein ligase SopA"/>
    <property type="match status" value="1"/>
</dbReference>
<evidence type="ECO:0000256" key="1">
    <source>
        <dbReference type="SAM" id="MobiDB-lite"/>
    </source>
</evidence>
<feature type="compositionally biased region" description="Basic and acidic residues" evidence="1">
    <location>
        <begin position="3595"/>
        <end position="3604"/>
    </location>
</feature>
<dbReference type="RefSeq" id="XP_008813998.1">
    <property type="nucleotide sequence ID" value="XM_008815776.1"/>
</dbReference>
<feature type="region of interest" description="Disordered" evidence="1">
    <location>
        <begin position="3577"/>
        <end position="3687"/>
    </location>
</feature>
<evidence type="ECO:0000313" key="2">
    <source>
        <dbReference type="EMBL" id="EUD69296.1"/>
    </source>
</evidence>
<gene>
    <name evidence="2" type="ORF">C922_00159</name>
</gene>
<feature type="region of interest" description="Disordered" evidence="1">
    <location>
        <begin position="2824"/>
        <end position="2914"/>
    </location>
</feature>
<keyword evidence="3" id="KW-1185">Reference proteome</keyword>
<feature type="compositionally biased region" description="Basic and acidic residues" evidence="1">
    <location>
        <begin position="1899"/>
        <end position="1970"/>
    </location>
</feature>
<feature type="compositionally biased region" description="Polar residues" evidence="1">
    <location>
        <begin position="1498"/>
        <end position="1509"/>
    </location>
</feature>
<dbReference type="GeneID" id="20035433"/>
<dbReference type="SUPFAM" id="SSF141571">
    <property type="entry name" value="Pentapeptide repeat-like"/>
    <property type="match status" value="2"/>
</dbReference>
<feature type="region of interest" description="Disordered" evidence="1">
    <location>
        <begin position="884"/>
        <end position="918"/>
    </location>
</feature>
<feature type="compositionally biased region" description="Basic and acidic residues" evidence="1">
    <location>
        <begin position="3801"/>
        <end position="3819"/>
    </location>
</feature>
<feature type="region of interest" description="Disordered" evidence="1">
    <location>
        <begin position="752"/>
        <end position="819"/>
    </location>
</feature>
<feature type="compositionally biased region" description="Basic and acidic residues" evidence="1">
    <location>
        <begin position="556"/>
        <end position="585"/>
    </location>
</feature>
<feature type="region of interest" description="Disordered" evidence="1">
    <location>
        <begin position="1606"/>
        <end position="1635"/>
    </location>
</feature>
<feature type="compositionally biased region" description="Polar residues" evidence="1">
    <location>
        <begin position="2197"/>
        <end position="2239"/>
    </location>
</feature>
<feature type="compositionally biased region" description="Acidic residues" evidence="1">
    <location>
        <begin position="3614"/>
        <end position="3649"/>
    </location>
</feature>
<feature type="compositionally biased region" description="Basic and acidic residues" evidence="1">
    <location>
        <begin position="1004"/>
        <end position="1021"/>
    </location>
</feature>
<feature type="compositionally biased region" description="Basic and acidic residues" evidence="1">
    <location>
        <begin position="4414"/>
        <end position="4423"/>
    </location>
</feature>
<feature type="compositionally biased region" description="Low complexity" evidence="1">
    <location>
        <begin position="2025"/>
        <end position="2034"/>
    </location>
</feature>
<feature type="region of interest" description="Disordered" evidence="1">
    <location>
        <begin position="3877"/>
        <end position="3900"/>
    </location>
</feature>
<feature type="region of interest" description="Disordered" evidence="1">
    <location>
        <begin position="1386"/>
        <end position="1406"/>
    </location>
</feature>
<feature type="compositionally biased region" description="Basic and acidic residues" evidence="1">
    <location>
        <begin position="801"/>
        <end position="812"/>
    </location>
</feature>
<feature type="compositionally biased region" description="Acidic residues" evidence="1">
    <location>
        <begin position="3656"/>
        <end position="3674"/>
    </location>
</feature>
<dbReference type="OrthoDB" id="385893at2759"/>
<feature type="region of interest" description="Disordered" evidence="1">
    <location>
        <begin position="2196"/>
        <end position="2246"/>
    </location>
</feature>
<feature type="compositionally biased region" description="Basic residues" evidence="1">
    <location>
        <begin position="1887"/>
        <end position="1898"/>
    </location>
</feature>
<feature type="region of interest" description="Disordered" evidence="1">
    <location>
        <begin position="3801"/>
        <end position="3852"/>
    </location>
</feature>
<dbReference type="EMBL" id="KI965460">
    <property type="protein sequence ID" value="EUD69296.1"/>
    <property type="molecule type" value="Genomic_DNA"/>
</dbReference>
<feature type="region of interest" description="Disordered" evidence="1">
    <location>
        <begin position="2650"/>
        <end position="2688"/>
    </location>
</feature>
<feature type="compositionally biased region" description="Basic and acidic residues" evidence="1">
    <location>
        <begin position="4437"/>
        <end position="4448"/>
    </location>
</feature>
<dbReference type="VEuPathDB" id="PlasmoDB:C922_00159"/>
<feature type="region of interest" description="Disordered" evidence="1">
    <location>
        <begin position="1314"/>
        <end position="1333"/>
    </location>
</feature>
<dbReference type="Proteomes" id="UP000030640">
    <property type="component" value="Unassembled WGS sequence"/>
</dbReference>
<feature type="compositionally biased region" description="Basic and acidic residues" evidence="1">
    <location>
        <begin position="597"/>
        <end position="606"/>
    </location>
</feature>
<reference evidence="2 3" key="1">
    <citation type="submission" date="2013-02" db="EMBL/GenBank/DDBJ databases">
        <title>The Genome Sequence of Plasmodium inui San Antonio 1.</title>
        <authorList>
            <consortium name="The Broad Institute Genome Sequencing Platform"/>
            <consortium name="The Broad Institute Genome Sequencing Center for Infectious Disease"/>
            <person name="Neafsey D."/>
            <person name="Cheeseman I."/>
            <person name="Volkman S."/>
            <person name="Adams J."/>
            <person name="Walker B."/>
            <person name="Young S.K."/>
            <person name="Zeng Q."/>
            <person name="Gargeya S."/>
            <person name="Fitzgerald M."/>
            <person name="Haas B."/>
            <person name="Abouelleil A."/>
            <person name="Alvarado L."/>
            <person name="Arachchi H.M."/>
            <person name="Berlin A.M."/>
            <person name="Chapman S.B."/>
            <person name="Dewar J."/>
            <person name="Goldberg J."/>
            <person name="Griggs A."/>
            <person name="Gujja S."/>
            <person name="Hansen M."/>
            <person name="Howarth C."/>
            <person name="Imamovic A."/>
            <person name="Larimer J."/>
            <person name="McCowan C."/>
            <person name="Murphy C."/>
            <person name="Neiman D."/>
            <person name="Pearson M."/>
            <person name="Priest M."/>
            <person name="Roberts A."/>
            <person name="Saif S."/>
            <person name="Shea T."/>
            <person name="Sisk P."/>
            <person name="Sykes S."/>
            <person name="Wortman J."/>
            <person name="Nusbaum C."/>
            <person name="Birren B."/>
        </authorList>
    </citation>
    <scope>NUCLEOTIDE SEQUENCE [LARGE SCALE GENOMIC DNA]</scope>
    <source>
        <strain evidence="2 3">San Antonio 1</strain>
    </source>
</reference>
<feature type="compositionally biased region" description="Basic and acidic residues" evidence="1">
    <location>
        <begin position="2824"/>
        <end position="2846"/>
    </location>
</feature>
<name>W7AV58_9APIC</name>
<organism evidence="2 3">
    <name type="scientific">Plasmodium inui San Antonio 1</name>
    <dbReference type="NCBI Taxonomy" id="1237626"/>
    <lineage>
        <taxon>Eukaryota</taxon>
        <taxon>Sar</taxon>
        <taxon>Alveolata</taxon>
        <taxon>Apicomplexa</taxon>
        <taxon>Aconoidasida</taxon>
        <taxon>Haemosporida</taxon>
        <taxon>Plasmodiidae</taxon>
        <taxon>Plasmodium</taxon>
        <taxon>Plasmodium (Plasmodium)</taxon>
    </lineage>
</organism>
<feature type="compositionally biased region" description="Basic and acidic residues" evidence="1">
    <location>
        <begin position="2652"/>
        <end position="2679"/>
    </location>
</feature>
<feature type="region of interest" description="Disordered" evidence="1">
    <location>
        <begin position="4333"/>
        <end position="4358"/>
    </location>
</feature>
<evidence type="ECO:0000313" key="3">
    <source>
        <dbReference type="Proteomes" id="UP000030640"/>
    </source>
</evidence>
<feature type="region of interest" description="Disordered" evidence="1">
    <location>
        <begin position="4412"/>
        <end position="4483"/>
    </location>
</feature>
<feature type="compositionally biased region" description="Polar residues" evidence="1">
    <location>
        <begin position="1983"/>
        <end position="2009"/>
    </location>
</feature>
<feature type="region of interest" description="Disordered" evidence="1">
    <location>
        <begin position="1478"/>
        <end position="1521"/>
    </location>
</feature>
<proteinExistence type="predicted"/>
<accession>W7AV58</accession>
<feature type="region of interest" description="Disordered" evidence="1">
    <location>
        <begin position="544"/>
        <end position="606"/>
    </location>
</feature>
<feature type="region of interest" description="Disordered" evidence="1">
    <location>
        <begin position="1863"/>
        <end position="2034"/>
    </location>
</feature>